<dbReference type="AlphaFoldDB" id="A0A1M5VPN9"/>
<accession>A0A1M5VPN9</accession>
<feature type="domain" description="VRR-NUC" evidence="12">
    <location>
        <begin position="446"/>
        <end position="535"/>
    </location>
</feature>
<proteinExistence type="inferred from homology"/>
<keyword evidence="14" id="KW-1185">Reference proteome</keyword>
<dbReference type="Pfam" id="PF08774">
    <property type="entry name" value="VRR_NUC"/>
    <property type="match status" value="1"/>
</dbReference>
<comment type="cofactor">
    <cofactor evidence="3">
        <name>Mg(2+)</name>
        <dbReference type="ChEBI" id="CHEBI:18420"/>
    </cofactor>
</comment>
<gene>
    <name evidence="13" type="ORF">SAMN02745129_2899</name>
</gene>
<organism evidence="13 14">
    <name type="scientific">Ferrimonas marina</name>
    <dbReference type="NCBI Taxonomy" id="299255"/>
    <lineage>
        <taxon>Bacteria</taxon>
        <taxon>Pseudomonadati</taxon>
        <taxon>Pseudomonadota</taxon>
        <taxon>Gammaproteobacteria</taxon>
        <taxon>Alteromonadales</taxon>
        <taxon>Ferrimonadaceae</taxon>
        <taxon>Ferrimonas</taxon>
    </lineage>
</organism>
<dbReference type="PANTHER" id="PTHR15749:SF4">
    <property type="entry name" value="FANCONI-ASSOCIATED NUCLEASE 1"/>
    <property type="match status" value="1"/>
</dbReference>
<dbReference type="InterPro" id="IPR011856">
    <property type="entry name" value="tRNA_endonuc-like_dom_sf"/>
</dbReference>
<keyword evidence="10" id="KW-0464">Manganese</keyword>
<evidence type="ECO:0000313" key="13">
    <source>
        <dbReference type="EMBL" id="SHH77148.1"/>
    </source>
</evidence>
<dbReference type="SMART" id="SM00990">
    <property type="entry name" value="VRR_NUC"/>
    <property type="match status" value="1"/>
</dbReference>
<dbReference type="InterPro" id="IPR014883">
    <property type="entry name" value="VRR_NUC"/>
</dbReference>
<dbReference type="GO" id="GO:0008409">
    <property type="term" value="F:5'-3' exonuclease activity"/>
    <property type="evidence" value="ECO:0007669"/>
    <property type="project" value="TreeGrafter"/>
</dbReference>
<dbReference type="Pfam" id="PF21315">
    <property type="entry name" value="FAN1_HTH"/>
    <property type="match status" value="1"/>
</dbReference>
<evidence type="ECO:0000256" key="1">
    <source>
        <dbReference type="ARBA" id="ARBA00000983"/>
    </source>
</evidence>
<evidence type="ECO:0000256" key="11">
    <source>
        <dbReference type="SAM" id="MobiDB-lite"/>
    </source>
</evidence>
<dbReference type="InterPro" id="IPR033315">
    <property type="entry name" value="Fan1-like"/>
</dbReference>
<evidence type="ECO:0000256" key="10">
    <source>
        <dbReference type="ARBA" id="ARBA00023211"/>
    </source>
</evidence>
<dbReference type="GO" id="GO:0004528">
    <property type="term" value="F:phosphodiesterase I activity"/>
    <property type="evidence" value="ECO:0007669"/>
    <property type="project" value="UniProtKB-EC"/>
</dbReference>
<protein>
    <recommendedName>
        <fullName evidence="5">phosphodiesterase I</fullName>
        <ecNumber evidence="5">3.1.4.1</ecNumber>
    </recommendedName>
</protein>
<dbReference type="GO" id="GO:0017108">
    <property type="term" value="F:5'-flap endonuclease activity"/>
    <property type="evidence" value="ECO:0007669"/>
    <property type="project" value="TreeGrafter"/>
</dbReference>
<name>A0A1M5VPN9_9GAMM</name>
<evidence type="ECO:0000256" key="4">
    <source>
        <dbReference type="ARBA" id="ARBA00005533"/>
    </source>
</evidence>
<evidence type="ECO:0000259" key="12">
    <source>
        <dbReference type="SMART" id="SM00990"/>
    </source>
</evidence>
<dbReference type="EMBL" id="FQXG01000004">
    <property type="protein sequence ID" value="SHH77148.1"/>
    <property type="molecule type" value="Genomic_DNA"/>
</dbReference>
<dbReference type="Proteomes" id="UP000184268">
    <property type="component" value="Unassembled WGS sequence"/>
</dbReference>
<evidence type="ECO:0000256" key="9">
    <source>
        <dbReference type="ARBA" id="ARBA00022842"/>
    </source>
</evidence>
<dbReference type="RefSeq" id="WP_067656948.1">
    <property type="nucleotide sequence ID" value="NZ_FQXG01000004.1"/>
</dbReference>
<feature type="region of interest" description="Disordered" evidence="11">
    <location>
        <begin position="217"/>
        <end position="238"/>
    </location>
</feature>
<keyword evidence="6" id="KW-0540">Nuclease</keyword>
<dbReference type="GO" id="GO:0046872">
    <property type="term" value="F:metal ion binding"/>
    <property type="evidence" value="ECO:0007669"/>
    <property type="project" value="UniProtKB-KW"/>
</dbReference>
<evidence type="ECO:0000256" key="6">
    <source>
        <dbReference type="ARBA" id="ARBA00022722"/>
    </source>
</evidence>
<comment type="similarity">
    <text evidence="4">Belongs to the FAN1 family.</text>
</comment>
<comment type="cofactor">
    <cofactor evidence="2">
        <name>Mn(2+)</name>
        <dbReference type="ChEBI" id="CHEBI:29035"/>
    </cofactor>
</comment>
<evidence type="ECO:0000256" key="7">
    <source>
        <dbReference type="ARBA" id="ARBA00022723"/>
    </source>
</evidence>
<dbReference type="STRING" id="299255.SAMN02745129_2899"/>
<keyword evidence="8" id="KW-0378">Hydrolase</keyword>
<keyword evidence="9" id="KW-0460">Magnesium</keyword>
<comment type="catalytic activity">
    <reaction evidence="1">
        <text>Hydrolytically removes 5'-nucleotides successively from the 3'-hydroxy termini of 3'-hydroxy-terminated oligonucleotides.</text>
        <dbReference type="EC" id="3.1.4.1"/>
    </reaction>
</comment>
<sequence>MLPLAPDYYRRNFLWVAEYVHAHRAHLMSDELSHWLDSVSGLEAPAQCLYLRLLSRTGSLFRSDRCDYREVPDLSEAVEALTSAGLTLADPSLDAVQLGKLLRRDELLQLPQLVGCSGNKAALVAALPQAQSLPLQSWWPQAPFELIVLTENPPLAELQLLFFANARQSLTDFVLAAIGQQAYEPYPLDPSAFPLQSPGEVQRYLELSELSQRWQETAPEPSALKQLQRSSSNPKLERRRQHLVAQLARQLEREGQDGDALALLSGCHTALARERRLRLLFARGDFEAARNLALALWAQPESPSELALAQRFLKRLKAHLPITLTLSPPFRPETRRAQLPEGEERVEAKTIALVAQQGGEAWFSENRLIPTVAALMLWETLFLPLPGAFVQPFQSGPLDFYHPLFCARRQGAIEQQFQRWQCCSQEDFVAQMLERFERLGARRCQLMPGVAIAKPLLRAALTGIEIAKWVRLVRFLLSDLVQHRAGMPDLLVSHEGQLMFVEVKGPGDSLRDNQRRWLAQLNEVGLNAWVLELAPESEAVSFL</sequence>
<keyword evidence="7" id="KW-0479">Metal-binding</keyword>
<reference evidence="14" key="1">
    <citation type="submission" date="2016-11" db="EMBL/GenBank/DDBJ databases">
        <authorList>
            <person name="Varghese N."/>
            <person name="Submissions S."/>
        </authorList>
    </citation>
    <scope>NUCLEOTIDE SEQUENCE [LARGE SCALE GENOMIC DNA]</scope>
    <source>
        <strain evidence="14">DSM 16917</strain>
    </source>
</reference>
<dbReference type="InterPro" id="IPR049125">
    <property type="entry name" value="FAN1-like_WH"/>
</dbReference>
<dbReference type="OrthoDB" id="9803913at2"/>
<feature type="compositionally biased region" description="Polar residues" evidence="11">
    <location>
        <begin position="225"/>
        <end position="234"/>
    </location>
</feature>
<evidence type="ECO:0000256" key="3">
    <source>
        <dbReference type="ARBA" id="ARBA00001946"/>
    </source>
</evidence>
<dbReference type="PANTHER" id="PTHR15749">
    <property type="entry name" value="FANCONI-ASSOCIATED NUCLEASE 1"/>
    <property type="match status" value="1"/>
</dbReference>
<evidence type="ECO:0000256" key="5">
    <source>
        <dbReference type="ARBA" id="ARBA00012029"/>
    </source>
</evidence>
<dbReference type="GO" id="GO:0070336">
    <property type="term" value="F:flap-structured DNA binding"/>
    <property type="evidence" value="ECO:0007669"/>
    <property type="project" value="TreeGrafter"/>
</dbReference>
<evidence type="ECO:0000256" key="2">
    <source>
        <dbReference type="ARBA" id="ARBA00001936"/>
    </source>
</evidence>
<dbReference type="GO" id="GO:0036297">
    <property type="term" value="P:interstrand cross-link repair"/>
    <property type="evidence" value="ECO:0007669"/>
    <property type="project" value="InterPro"/>
</dbReference>
<dbReference type="EC" id="3.1.4.1" evidence="5"/>
<dbReference type="Gene3D" id="3.40.1350.10">
    <property type="match status" value="1"/>
</dbReference>
<evidence type="ECO:0000313" key="14">
    <source>
        <dbReference type="Proteomes" id="UP000184268"/>
    </source>
</evidence>
<evidence type="ECO:0000256" key="8">
    <source>
        <dbReference type="ARBA" id="ARBA00022801"/>
    </source>
</evidence>